<sequence length="91" mass="9410">MIELNEAPAPQQAPVAAPAQPRDAAWRDYQSRLHLAVCLGQASLADIRSIIEQGGTVDELVQHLGTFEVAVHHMAAAAQGLGAVSSSAGVA</sequence>
<reference evidence="2" key="2">
    <citation type="submission" date="2021-08" db="EMBL/GenBank/DDBJ databases">
        <authorList>
            <person name="Tani A."/>
            <person name="Ola A."/>
            <person name="Ogura Y."/>
            <person name="Katsura K."/>
            <person name="Hayashi T."/>
        </authorList>
    </citation>
    <scope>NUCLEOTIDE SEQUENCE</scope>
    <source>
        <strain evidence="2">NBRC 15689</strain>
    </source>
</reference>
<evidence type="ECO:0000256" key="1">
    <source>
        <dbReference type="SAM" id="MobiDB-lite"/>
    </source>
</evidence>
<feature type="compositionally biased region" description="Low complexity" evidence="1">
    <location>
        <begin position="7"/>
        <end position="21"/>
    </location>
</feature>
<organism evidence="2 3">
    <name type="scientific">Methylobacterium organophilum</name>
    <dbReference type="NCBI Taxonomy" id="410"/>
    <lineage>
        <taxon>Bacteria</taxon>
        <taxon>Pseudomonadati</taxon>
        <taxon>Pseudomonadota</taxon>
        <taxon>Alphaproteobacteria</taxon>
        <taxon>Hyphomicrobiales</taxon>
        <taxon>Methylobacteriaceae</taxon>
        <taxon>Methylobacterium</taxon>
    </lineage>
</organism>
<name>A0ABQ4THQ4_METOR</name>
<feature type="region of interest" description="Disordered" evidence="1">
    <location>
        <begin position="1"/>
        <end position="21"/>
    </location>
</feature>
<evidence type="ECO:0000313" key="3">
    <source>
        <dbReference type="Proteomes" id="UP001055156"/>
    </source>
</evidence>
<evidence type="ECO:0000313" key="2">
    <source>
        <dbReference type="EMBL" id="GJE29557.1"/>
    </source>
</evidence>
<dbReference type="Proteomes" id="UP001055156">
    <property type="component" value="Unassembled WGS sequence"/>
</dbReference>
<comment type="caution">
    <text evidence="2">The sequence shown here is derived from an EMBL/GenBank/DDBJ whole genome shotgun (WGS) entry which is preliminary data.</text>
</comment>
<keyword evidence="3" id="KW-1185">Reference proteome</keyword>
<accession>A0ABQ4THQ4</accession>
<reference evidence="2" key="1">
    <citation type="journal article" date="2021" name="Front. Microbiol.">
        <title>Comprehensive Comparative Genomics and Phenotyping of Methylobacterium Species.</title>
        <authorList>
            <person name="Alessa O."/>
            <person name="Ogura Y."/>
            <person name="Fujitani Y."/>
            <person name="Takami H."/>
            <person name="Hayashi T."/>
            <person name="Sahin N."/>
            <person name="Tani A."/>
        </authorList>
    </citation>
    <scope>NUCLEOTIDE SEQUENCE</scope>
    <source>
        <strain evidence="2">NBRC 15689</strain>
    </source>
</reference>
<proteinExistence type="predicted"/>
<dbReference type="EMBL" id="BPQV01000016">
    <property type="protein sequence ID" value="GJE29557.1"/>
    <property type="molecule type" value="Genomic_DNA"/>
</dbReference>
<dbReference type="RefSeq" id="WP_238314268.1">
    <property type="nucleotide sequence ID" value="NZ_BPQV01000016.1"/>
</dbReference>
<gene>
    <name evidence="2" type="ORF">LKMONMHP_4439</name>
</gene>
<protein>
    <submittedName>
        <fullName evidence="2">Uncharacterized protein</fullName>
    </submittedName>
</protein>